<dbReference type="STRING" id="1891926.Fuma_00168"/>
<organism evidence="2 3">
    <name type="scientific">Fuerstiella marisgermanici</name>
    <dbReference type="NCBI Taxonomy" id="1891926"/>
    <lineage>
        <taxon>Bacteria</taxon>
        <taxon>Pseudomonadati</taxon>
        <taxon>Planctomycetota</taxon>
        <taxon>Planctomycetia</taxon>
        <taxon>Planctomycetales</taxon>
        <taxon>Planctomycetaceae</taxon>
        <taxon>Fuerstiella</taxon>
    </lineage>
</organism>
<dbReference type="EMBL" id="CP017641">
    <property type="protein sequence ID" value="APZ90588.1"/>
    <property type="molecule type" value="Genomic_DNA"/>
</dbReference>
<keyword evidence="1" id="KW-0812">Transmembrane</keyword>
<protein>
    <submittedName>
        <fullName evidence="2">Uncharacterized protein</fullName>
    </submittedName>
</protein>
<keyword evidence="1" id="KW-0472">Membrane</keyword>
<sequence length="152" mass="17229">MGNRRLFFALCLRTEVNRRAAGFNHEIYEPHERDSRTGIASQLLFRLSHEQRPSCIELSLLCFYAVAFLFVCFVTFVVAVTAVVAATSTSIPHFEYVCGFVEVLKMPSIITARFEGCSRSCTLEGAGLWTFFVKYSLFLLSCFQRCQVSGRL</sequence>
<gene>
    <name evidence="2" type="ORF">Fuma_00168</name>
</gene>
<dbReference type="KEGG" id="fmr:Fuma_00168"/>
<evidence type="ECO:0000256" key="1">
    <source>
        <dbReference type="SAM" id="Phobius"/>
    </source>
</evidence>
<keyword evidence="1" id="KW-1133">Transmembrane helix</keyword>
<feature type="transmembrane region" description="Helical" evidence="1">
    <location>
        <begin position="61"/>
        <end position="86"/>
    </location>
</feature>
<dbReference type="Proteomes" id="UP000187735">
    <property type="component" value="Chromosome"/>
</dbReference>
<proteinExistence type="predicted"/>
<name>A0A1P8W959_9PLAN</name>
<accession>A0A1P8W959</accession>
<keyword evidence="3" id="KW-1185">Reference proteome</keyword>
<evidence type="ECO:0000313" key="3">
    <source>
        <dbReference type="Proteomes" id="UP000187735"/>
    </source>
</evidence>
<dbReference type="AlphaFoldDB" id="A0A1P8W959"/>
<reference evidence="2 3" key="1">
    <citation type="journal article" date="2016" name="Front. Microbiol.">
        <title>Fuerstia marisgermanicae gen. nov., sp. nov., an Unusual Member of the Phylum Planctomycetes from the German Wadden Sea.</title>
        <authorList>
            <person name="Kohn T."/>
            <person name="Heuer A."/>
            <person name="Jogler M."/>
            <person name="Vollmers J."/>
            <person name="Boedeker C."/>
            <person name="Bunk B."/>
            <person name="Rast P."/>
            <person name="Borchert D."/>
            <person name="Glockner I."/>
            <person name="Freese H.M."/>
            <person name="Klenk H.P."/>
            <person name="Overmann J."/>
            <person name="Kaster A.K."/>
            <person name="Rohde M."/>
            <person name="Wiegand S."/>
            <person name="Jogler C."/>
        </authorList>
    </citation>
    <scope>NUCLEOTIDE SEQUENCE [LARGE SCALE GENOMIC DNA]</scope>
    <source>
        <strain evidence="2 3">NH11</strain>
    </source>
</reference>
<evidence type="ECO:0000313" key="2">
    <source>
        <dbReference type="EMBL" id="APZ90588.1"/>
    </source>
</evidence>